<dbReference type="InterPro" id="IPR025110">
    <property type="entry name" value="AMP-bd_C"/>
</dbReference>
<dbReference type="Pfam" id="PF13193">
    <property type="entry name" value="AMP-binding_C"/>
    <property type="match status" value="1"/>
</dbReference>
<dbReference type="PANTHER" id="PTHR43201:SF5">
    <property type="entry name" value="MEDIUM-CHAIN ACYL-COA LIGASE ACSF2, MITOCHONDRIAL"/>
    <property type="match status" value="1"/>
</dbReference>
<dbReference type="GO" id="GO:0031956">
    <property type="term" value="F:medium-chain fatty acid-CoA ligase activity"/>
    <property type="evidence" value="ECO:0007669"/>
    <property type="project" value="TreeGrafter"/>
</dbReference>
<dbReference type="Pfam" id="PF00501">
    <property type="entry name" value="AMP-binding"/>
    <property type="match status" value="1"/>
</dbReference>
<evidence type="ECO:0000259" key="4">
    <source>
        <dbReference type="Pfam" id="PF13193"/>
    </source>
</evidence>
<protein>
    <submittedName>
        <fullName evidence="5">Acid--CoA ligase</fullName>
    </submittedName>
</protein>
<dbReference type="EMBL" id="BHZE01000002">
    <property type="protein sequence ID" value="GCD76820.1"/>
    <property type="molecule type" value="Genomic_DNA"/>
</dbReference>
<feature type="domain" description="AMP-dependent synthetase/ligase" evidence="3">
    <location>
        <begin position="13"/>
        <end position="357"/>
    </location>
</feature>
<dbReference type="GO" id="GO:0006631">
    <property type="term" value="P:fatty acid metabolic process"/>
    <property type="evidence" value="ECO:0007669"/>
    <property type="project" value="TreeGrafter"/>
</dbReference>
<dbReference type="PANTHER" id="PTHR43201">
    <property type="entry name" value="ACYL-COA SYNTHETASE"/>
    <property type="match status" value="1"/>
</dbReference>
<evidence type="ECO:0000313" key="5">
    <source>
        <dbReference type="EMBL" id="GCD76820.1"/>
    </source>
</evidence>
<evidence type="ECO:0000313" key="6">
    <source>
        <dbReference type="Proteomes" id="UP000286715"/>
    </source>
</evidence>
<sequence length="491" mass="55015">MELDWSKKWNIYSPNKPAVVEVDTGRTFTFKKLNDYAEKIGIYLLAEGIKKGDRIGVLSAFCAEYVALFFAAQKAGFVLVPLNYRLAPREIAYIVSNAECSLVFVSNEYNQLWNQAGISLVHKPIEGLFDLQIAGTTDLKYSTHLSEDDPIFILYTSGTTGAPKGALYTHKMLFWNSVNTALRLKVHSDDSTLIVTPPFHTGGWNVLLTPLLHFGGSVYLMKKFDPEMCLEVLVERNITLFMLVPTMVRMLAETNKFKEATFTHLKYFIVGGEPLPIPLIQIWAEKGVPIRQGYGLTECGPNITSLPEDDAIRKRGSIGFVNFYVEYKLVDGEGNTVNGKGTGELWLKGPIVTPGFWKNDEATRSSISEGWFKTGDILRRDEEGYLYVVDRIKNMYISGGENVYPAEVEKYILTHEAVAEVAVIGVPDEKWGETGKAFISLKPGYTLDYPALKAFCEKGLAKYKIPKHLVILESLPKSDTGKIDRKKLKTM</sequence>
<dbReference type="Gene3D" id="3.40.50.12780">
    <property type="entry name" value="N-terminal domain of ligase-like"/>
    <property type="match status" value="1"/>
</dbReference>
<name>A0A401XIH5_9FLAO</name>
<dbReference type="PROSITE" id="PS00455">
    <property type="entry name" value="AMP_BINDING"/>
    <property type="match status" value="1"/>
</dbReference>
<dbReference type="InterPro" id="IPR045851">
    <property type="entry name" value="AMP-bd_C_sf"/>
</dbReference>
<feature type="domain" description="AMP-binding enzyme C-terminal" evidence="4">
    <location>
        <begin position="407"/>
        <end position="482"/>
    </location>
</feature>
<dbReference type="Proteomes" id="UP000286715">
    <property type="component" value="Unassembled WGS sequence"/>
</dbReference>
<evidence type="ECO:0000256" key="2">
    <source>
        <dbReference type="ARBA" id="ARBA00022598"/>
    </source>
</evidence>
<dbReference type="InterPro" id="IPR000873">
    <property type="entry name" value="AMP-dep_synth/lig_dom"/>
</dbReference>
<comment type="caution">
    <text evidence="5">The sequence shown here is derived from an EMBL/GenBank/DDBJ whole genome shotgun (WGS) entry which is preliminary data.</text>
</comment>
<dbReference type="AlphaFoldDB" id="A0A401XIH5"/>
<dbReference type="Gene3D" id="3.30.300.30">
    <property type="match status" value="1"/>
</dbReference>
<evidence type="ECO:0000259" key="3">
    <source>
        <dbReference type="Pfam" id="PF00501"/>
    </source>
</evidence>
<dbReference type="RefSeq" id="WP_124396889.1">
    <property type="nucleotide sequence ID" value="NZ_BHZE01000002.1"/>
</dbReference>
<dbReference type="InterPro" id="IPR042099">
    <property type="entry name" value="ANL_N_sf"/>
</dbReference>
<keyword evidence="2 5" id="KW-0436">Ligase</keyword>
<dbReference type="FunFam" id="3.30.300.30:FF:000008">
    <property type="entry name" value="2,3-dihydroxybenzoate-AMP ligase"/>
    <property type="match status" value="1"/>
</dbReference>
<accession>A0A401XIH5</accession>
<dbReference type="OrthoDB" id="9765680at2"/>
<keyword evidence="6" id="KW-1185">Reference proteome</keyword>
<comment type="similarity">
    <text evidence="1">Belongs to the ATP-dependent AMP-binding enzyme family.</text>
</comment>
<proteinExistence type="inferred from homology"/>
<reference evidence="5 6" key="1">
    <citation type="submission" date="2018-11" db="EMBL/GenBank/DDBJ databases">
        <title>Schleiferia aggregans sp. nov., a moderately thermophilic heterotrophic bacterium isolated from microbial mats at a terrestrial hot spring.</title>
        <authorList>
            <person name="Iino T."/>
            <person name="Ohkuma M."/>
            <person name="Haruta S."/>
        </authorList>
    </citation>
    <scope>NUCLEOTIDE SEQUENCE [LARGE SCALE GENOMIC DNA]</scope>
    <source>
        <strain evidence="5 6">LA</strain>
    </source>
</reference>
<evidence type="ECO:0000256" key="1">
    <source>
        <dbReference type="ARBA" id="ARBA00006432"/>
    </source>
</evidence>
<dbReference type="CDD" id="cd17631">
    <property type="entry name" value="FACL_FadD13-like"/>
    <property type="match status" value="1"/>
</dbReference>
<dbReference type="InterPro" id="IPR020845">
    <property type="entry name" value="AMP-binding_CS"/>
</dbReference>
<organism evidence="5 6">
    <name type="scientific">Thermaurantimonas aggregans</name>
    <dbReference type="NCBI Taxonomy" id="2173829"/>
    <lineage>
        <taxon>Bacteria</taxon>
        <taxon>Pseudomonadati</taxon>
        <taxon>Bacteroidota</taxon>
        <taxon>Flavobacteriia</taxon>
        <taxon>Flavobacteriales</taxon>
        <taxon>Schleiferiaceae</taxon>
        <taxon>Thermaurantimonas</taxon>
    </lineage>
</organism>
<dbReference type="SUPFAM" id="SSF56801">
    <property type="entry name" value="Acetyl-CoA synthetase-like"/>
    <property type="match status" value="1"/>
</dbReference>
<gene>
    <name evidence="5" type="ORF">JCM31826_03020</name>
</gene>